<keyword evidence="1" id="KW-0472">Membrane</keyword>
<dbReference type="GO" id="GO:0043683">
    <property type="term" value="P:type IV pilus assembly"/>
    <property type="evidence" value="ECO:0007669"/>
    <property type="project" value="InterPro"/>
</dbReference>
<sequence length="352" mass="37052">MSLRRPLRHRMRGMTLVELMIGLTIGLFLVGIAGSLFLGSRLTFNAQSQVARLQEGGRFVAERLGTDLRMAGFRGCRGQGAGTTLTNLLRNPGNFQIDFARGLQVSRHDGGAWQPALDASVSGLSPAPDRAGDVVTVRRTVGPGWALTAAMVSGASVVNVTPTSVIQRGDLLLLSDCSSAVVFQASNATPGGDGAIEHSAAGSLQPGNAQADLGRVFLQDAVVHRLATTTYYLAPSRRTGRAGMMALWSNTAPAYDGSAQPQELLTGVERLSLRLGLDTNADGTAEAFVAPAQVADWLQVVSAEVALLLVGADDQVTTAVQPVMFDGVQIVPTDRRLRSVVSFSASLRNSSR</sequence>
<dbReference type="AlphaFoldDB" id="A0A5C1PZQ5"/>
<gene>
    <name evidence="2" type="ORF">EWH46_11170</name>
</gene>
<name>A0A5C1PZQ5_9BURK</name>
<keyword evidence="1" id="KW-0812">Transmembrane</keyword>
<evidence type="ECO:0000313" key="2">
    <source>
        <dbReference type="EMBL" id="QEN01283.1"/>
    </source>
</evidence>
<proteinExistence type="predicted"/>
<dbReference type="KEGG" id="snn:EWH46_11170"/>
<organism evidence="2 3">
    <name type="scientific">Sphaerotilus sulfidivorans</name>
    <dbReference type="NCBI Taxonomy" id="639200"/>
    <lineage>
        <taxon>Bacteria</taxon>
        <taxon>Pseudomonadati</taxon>
        <taxon>Pseudomonadota</taxon>
        <taxon>Betaproteobacteria</taxon>
        <taxon>Burkholderiales</taxon>
        <taxon>Sphaerotilaceae</taxon>
        <taxon>Sphaerotilus</taxon>
    </lineage>
</organism>
<evidence type="ECO:0000313" key="3">
    <source>
        <dbReference type="Proteomes" id="UP000323522"/>
    </source>
</evidence>
<dbReference type="Pfam" id="PF16074">
    <property type="entry name" value="PilW"/>
    <property type="match status" value="1"/>
</dbReference>
<keyword evidence="1" id="KW-1133">Transmembrane helix</keyword>
<feature type="transmembrane region" description="Helical" evidence="1">
    <location>
        <begin position="20"/>
        <end position="39"/>
    </location>
</feature>
<dbReference type="EMBL" id="CP035708">
    <property type="protein sequence ID" value="QEN01283.1"/>
    <property type="molecule type" value="Genomic_DNA"/>
</dbReference>
<accession>A0A5C1PZQ5</accession>
<dbReference type="Proteomes" id="UP000323522">
    <property type="component" value="Chromosome"/>
</dbReference>
<dbReference type="OrthoDB" id="8752043at2"/>
<dbReference type="InterPro" id="IPR032092">
    <property type="entry name" value="PilW"/>
</dbReference>
<reference evidence="2 3" key="1">
    <citation type="submission" date="2019-02" db="EMBL/GenBank/DDBJ databases">
        <title>Complete Genome Sequence and Methylome Analysis of Sphaerotilus natans subsp. sulfidivorans D-507.</title>
        <authorList>
            <person name="Fomenkov A."/>
            <person name="Gridneva E."/>
            <person name="Smolyakov D."/>
            <person name="Dubinina G."/>
            <person name="Vincze T."/>
            <person name="Grabovich M."/>
            <person name="Roberts R.J."/>
        </authorList>
    </citation>
    <scope>NUCLEOTIDE SEQUENCE [LARGE SCALE GENOMIC DNA]</scope>
    <source>
        <strain evidence="2 3">D-507</strain>
    </source>
</reference>
<dbReference type="Pfam" id="PF07963">
    <property type="entry name" value="N_methyl"/>
    <property type="match status" value="1"/>
</dbReference>
<protein>
    <submittedName>
        <fullName evidence="2">Pilus assembly protein PilW</fullName>
    </submittedName>
</protein>
<evidence type="ECO:0000256" key="1">
    <source>
        <dbReference type="SAM" id="Phobius"/>
    </source>
</evidence>
<dbReference type="InterPro" id="IPR012902">
    <property type="entry name" value="N_methyl_site"/>
</dbReference>